<evidence type="ECO:0000313" key="1">
    <source>
        <dbReference type="EMBL" id="EJW04346.1"/>
    </source>
</evidence>
<name>J9D990_EDHAE</name>
<keyword evidence="2" id="KW-1185">Reference proteome</keyword>
<dbReference type="VEuPathDB" id="MicrosporidiaDB:EDEG_01395"/>
<dbReference type="Proteomes" id="UP000003163">
    <property type="component" value="Unassembled WGS sequence"/>
</dbReference>
<reference evidence="1 2" key="1">
    <citation type="submission" date="2011-08" db="EMBL/GenBank/DDBJ databases">
        <authorList>
            <person name="Liu Z.J."/>
            <person name="Shi F.L."/>
            <person name="Lu J.Q."/>
            <person name="Li M."/>
            <person name="Wang Z.L."/>
        </authorList>
    </citation>
    <scope>NUCLEOTIDE SEQUENCE [LARGE SCALE GENOMIC DNA]</scope>
    <source>
        <strain evidence="1 2">USNM 41457</strain>
    </source>
</reference>
<proteinExistence type="predicted"/>
<comment type="caution">
    <text evidence="1">The sequence shown here is derived from an EMBL/GenBank/DDBJ whole genome shotgun (WGS) entry which is preliminary data.</text>
</comment>
<dbReference type="InParanoid" id="J9D990"/>
<protein>
    <submittedName>
        <fullName evidence="1">Uncharacterized protein</fullName>
    </submittedName>
</protein>
<accession>J9D990</accession>
<gene>
    <name evidence="1" type="ORF">EDEG_01395</name>
</gene>
<dbReference type="HOGENOM" id="CLU_2277421_0_0_1"/>
<dbReference type="AlphaFoldDB" id="J9D990"/>
<dbReference type="EMBL" id="AFBI03000019">
    <property type="protein sequence ID" value="EJW04346.1"/>
    <property type="molecule type" value="Genomic_DNA"/>
</dbReference>
<sequence>METHCKKQKILIFQFVHKYRSKKSKKVCSYVYFGSNQFELHRKNNDATSKNTIQKNSTFLEQFSYDCKIFSFCCGTKILFRPQFLMFKGWMHIIRNFQKKEN</sequence>
<organism evidence="1 2">
    <name type="scientific">Edhazardia aedis (strain USNM 41457)</name>
    <name type="common">Microsporidian parasite</name>
    <dbReference type="NCBI Taxonomy" id="1003232"/>
    <lineage>
        <taxon>Eukaryota</taxon>
        <taxon>Fungi</taxon>
        <taxon>Fungi incertae sedis</taxon>
        <taxon>Microsporidia</taxon>
        <taxon>Edhazardia</taxon>
    </lineage>
</organism>
<evidence type="ECO:0000313" key="2">
    <source>
        <dbReference type="Proteomes" id="UP000003163"/>
    </source>
</evidence>
<reference evidence="2" key="2">
    <citation type="submission" date="2015-07" db="EMBL/GenBank/DDBJ databases">
        <title>Contrasting host-pathogen interactions and genome evolution in two generalist and specialist microsporidian pathogens of mosquitoes.</title>
        <authorList>
            <consortium name="The Broad Institute Genomics Platform"/>
            <consortium name="The Broad Institute Genome Sequencing Center for Infectious Disease"/>
            <person name="Cuomo C.A."/>
            <person name="Sanscrainte N.D."/>
            <person name="Goldberg J.M."/>
            <person name="Heiman D."/>
            <person name="Young S."/>
            <person name="Zeng Q."/>
            <person name="Becnel J.J."/>
            <person name="Birren B.W."/>
        </authorList>
    </citation>
    <scope>NUCLEOTIDE SEQUENCE [LARGE SCALE GENOMIC DNA]</scope>
    <source>
        <strain evidence="2">USNM 41457</strain>
    </source>
</reference>